<feature type="region of interest" description="Disordered" evidence="3">
    <location>
        <begin position="343"/>
        <end position="371"/>
    </location>
</feature>
<evidence type="ECO:0000313" key="4">
    <source>
        <dbReference type="EMBL" id="KAK7200684.1"/>
    </source>
</evidence>
<dbReference type="Proteomes" id="UP001430356">
    <property type="component" value="Unassembled WGS sequence"/>
</dbReference>
<evidence type="ECO:0000313" key="5">
    <source>
        <dbReference type="Proteomes" id="UP001430356"/>
    </source>
</evidence>
<feature type="region of interest" description="Disordered" evidence="3">
    <location>
        <begin position="136"/>
        <end position="155"/>
    </location>
</feature>
<keyword evidence="2" id="KW-0175">Coiled coil</keyword>
<dbReference type="AlphaFoldDB" id="A0AAW0F645"/>
<comment type="similarity">
    <text evidence="1">Belongs to the OPA3 family.</text>
</comment>
<gene>
    <name evidence="4" type="ORF">NESM_000125500</name>
</gene>
<evidence type="ECO:0000256" key="1">
    <source>
        <dbReference type="ARBA" id="ARBA00007584"/>
    </source>
</evidence>
<dbReference type="Pfam" id="PF07047">
    <property type="entry name" value="OPA3"/>
    <property type="match status" value="2"/>
</dbReference>
<keyword evidence="5" id="KW-1185">Reference proteome</keyword>
<dbReference type="InterPro" id="IPR010754">
    <property type="entry name" value="OPA3-like"/>
</dbReference>
<evidence type="ECO:0000256" key="3">
    <source>
        <dbReference type="SAM" id="MobiDB-lite"/>
    </source>
</evidence>
<name>A0AAW0F645_9TRYP</name>
<dbReference type="PANTHER" id="PTHR12499">
    <property type="entry name" value="OPTIC ATROPHY 3 PROTEIN OPA3"/>
    <property type="match status" value="1"/>
</dbReference>
<dbReference type="PANTHER" id="PTHR12499:SF0">
    <property type="entry name" value="OPTIC ATROPHY 3 PROTEIN"/>
    <property type="match status" value="1"/>
</dbReference>
<organism evidence="4 5">
    <name type="scientific">Novymonas esmeraldas</name>
    <dbReference type="NCBI Taxonomy" id="1808958"/>
    <lineage>
        <taxon>Eukaryota</taxon>
        <taxon>Discoba</taxon>
        <taxon>Euglenozoa</taxon>
        <taxon>Kinetoplastea</taxon>
        <taxon>Metakinetoplastina</taxon>
        <taxon>Trypanosomatida</taxon>
        <taxon>Trypanosomatidae</taxon>
        <taxon>Novymonas</taxon>
    </lineage>
</organism>
<dbReference type="GO" id="GO:0005739">
    <property type="term" value="C:mitochondrion"/>
    <property type="evidence" value="ECO:0007669"/>
    <property type="project" value="TreeGrafter"/>
</dbReference>
<evidence type="ECO:0000256" key="2">
    <source>
        <dbReference type="ARBA" id="ARBA00023054"/>
    </source>
</evidence>
<protein>
    <submittedName>
        <fullName evidence="4">Optic atrophy 3 protein (OPA3)</fullName>
    </submittedName>
</protein>
<comment type="caution">
    <text evidence="4">The sequence shown here is derived from an EMBL/GenBank/DDBJ whole genome shotgun (WGS) entry which is preliminary data.</text>
</comment>
<dbReference type="GO" id="GO:0019216">
    <property type="term" value="P:regulation of lipid metabolic process"/>
    <property type="evidence" value="ECO:0007669"/>
    <property type="project" value="TreeGrafter"/>
</dbReference>
<sequence length="396" mass="41449">MVALPAFKFVFLAIRQVTRPVARQIVARANTKRALTYRVCIGLGRVSLGLSGVISEWTRAEEQKLKEAKRKSEEESSAKAAAAQAAQSAQAASDVAKKAAGAAMDAVGAAAAPVKSSAAAAAVVAEPAAAVVATKESSSESAPAPAGRAAATPATVTPRSRSLLQSVVYGPQPKGGVVDTYDSSVFLDPSRTVGEAARVFIRYPTRSAWDVFRQTFLDPFPEDRLVAAGADLLIELVAYTVLCTLLVVELLQQSRTSAAKEAHLQARLEAIESKVNELVEHNNSSTSAQQVEELPPVPELHVTGRLGALWGALTGGVGLVEGAFVGDGGGASAAEERERLAQSGKAVVPQRRSGSSVACAPPRDPSVKVSKHDDSVLLQAELDHLLRTAVHVEKRT</sequence>
<dbReference type="EMBL" id="JAECZO010000007">
    <property type="protein sequence ID" value="KAK7200684.1"/>
    <property type="molecule type" value="Genomic_DNA"/>
</dbReference>
<proteinExistence type="inferred from homology"/>
<reference evidence="4 5" key="1">
    <citation type="journal article" date="2021" name="MBio">
        <title>A New Model Trypanosomatid, Novymonas esmeraldas: Genomic Perception of Its 'Candidatus Pandoraea novymonadis' Endosymbiont.</title>
        <authorList>
            <person name="Zakharova A."/>
            <person name="Saura A."/>
            <person name="Butenko A."/>
            <person name="Podesvova L."/>
            <person name="Warmusova S."/>
            <person name="Kostygov A.Y."/>
            <person name="Nenarokova A."/>
            <person name="Lukes J."/>
            <person name="Opperdoes F.R."/>
            <person name="Yurchenko V."/>
        </authorList>
    </citation>
    <scope>NUCLEOTIDE SEQUENCE [LARGE SCALE GENOMIC DNA]</scope>
    <source>
        <strain evidence="4 5">E262AT.01</strain>
    </source>
</reference>
<accession>A0AAW0F645</accession>